<comment type="similarity">
    <text evidence="1">Belongs to the PEP-utilizing enzyme family.</text>
</comment>
<evidence type="ECO:0000313" key="5">
    <source>
        <dbReference type="Proteomes" id="UP000192247"/>
    </source>
</evidence>
<dbReference type="STRING" id="418985.A0A1V9XSE7"/>
<dbReference type="GO" id="GO:0016301">
    <property type="term" value="F:kinase activity"/>
    <property type="evidence" value="ECO:0007669"/>
    <property type="project" value="InterPro"/>
</dbReference>
<dbReference type="AlphaFoldDB" id="A0A1V9XSE7"/>
<dbReference type="PANTHER" id="PTHR43615">
    <property type="entry name" value="PHOSPHOENOLPYRUVATE SYNTHASE-RELATED"/>
    <property type="match status" value="1"/>
</dbReference>
<feature type="domain" description="Pyruvate phosphate dikinase AMP/ATP-binding" evidence="3">
    <location>
        <begin position="386"/>
        <end position="704"/>
    </location>
</feature>
<evidence type="ECO:0000313" key="4">
    <source>
        <dbReference type="EMBL" id="OQR76426.1"/>
    </source>
</evidence>
<sequence>MAATARTVEPRDLEWWTYLRYLVVRVVLWLTRSSRRHRFANLYDLSSDDPFKYGALPTRHIYEAEWPAPWESLCKANDGAQFFCASACGQIMTLVLTRRADKRATVVLYLRTKQTSYVLPKEVQVDHSAQDTFAVDGLRIECVIPMRRWRVSFNGLLRNQKTGLEDHVRFVFTCNSVTNFADQGIFHSNRLLAVQLASSRMLSLTQVLRDPSSINRSLKEIDSIIQTYSFVGKISVKRAESTDVYEEEVFAFGHKKRCHEKISSSVNSRGALMGYTRNGIFVHLEELSVQDLIPALTSGVFVLPSFVHSPVENAALNLMQGDDLCRSFTLGCNKLTSMEMLLVEQLDSFTFSHEFNNETRQKTARVFKMTFDGREGYAVFFGALGLTGGKASSLAVLMTLAKECEKFEVAKGLAVTTAAYERFAKQPAVAEAITQLEDALRSQVQVGEVQKICDQAASVIGAAQLPPDVRVDLKEHLQKIFGADLNSYRFAVRSSAVGEDSEEMSAAGQMETFLGCRGFNEISSAVAKCWASQFSFVAVQYRRRYGQEINCKMSVCVQEMVASEVSGVMFTVDPVTANPKYITITANYGLGESVVSAAADPDTFVLEKANNLGVRFVSQTLGGKKLRTVMNDDGGTRDLDINDNEARQASTTPCLSEKQLMKLGESARLIELHYASQRDTEWAFAPGGQRLVFLQARPVTSIHQLDTEFEYYHESDEGVTSEYDCLSKANVGEVFGGSPSPLTLEVTFRCMVRLFKYLSMKLMGETIEETMFARDQFFFIQNTQCFFGTFSNMMDYSRDDALSRGFAISMCGRIIDDEVVKIGAENKRRYVFRDRRPGPLALMKDMWMAESILRRAEQFVQSTNISFDHCKTSREMLIHILSNPHMQEHALNGHSKQIFYGTIYNVLVLGMLSKAEGGWTQAVFSDFAKVVSSCNNLVSADVPLSLEKIANQAKKDYGEDFKTLSPKEALETLKNGGTETAKLFAEFLQEHGHRCINEFDLASRPWSMDPLPVVKTIQSMSGGLDITKREEVNVDELLDKMQIKLGPWKIRLLRFMIYRVRKGIANRERAKNNLIMSTHKYRLMFHALGNRLVSEGRLSDMDLIFYLLPSEIMQLIETRSPKIISRAINRKRNAARAAKDIYPEHTTGFPIKPINASPASPEIKGSRRMEGTPVSQGRTVGTCRVVVALDDAPQIQPGDILVTYATDIGWSPYFPLLSGIVTELGGLISHGAVVAREYGLPCIVAAHGATNMFRSGEKVILDGTKGFLQTVDEDETNE</sequence>
<evidence type="ECO:0000259" key="2">
    <source>
        <dbReference type="Pfam" id="PF00391"/>
    </source>
</evidence>
<organism evidence="4 5">
    <name type="scientific">Tropilaelaps mercedesae</name>
    <dbReference type="NCBI Taxonomy" id="418985"/>
    <lineage>
        <taxon>Eukaryota</taxon>
        <taxon>Metazoa</taxon>
        <taxon>Ecdysozoa</taxon>
        <taxon>Arthropoda</taxon>
        <taxon>Chelicerata</taxon>
        <taxon>Arachnida</taxon>
        <taxon>Acari</taxon>
        <taxon>Parasitiformes</taxon>
        <taxon>Mesostigmata</taxon>
        <taxon>Gamasina</taxon>
        <taxon>Dermanyssoidea</taxon>
        <taxon>Laelapidae</taxon>
        <taxon>Tropilaelaps</taxon>
    </lineage>
</organism>
<dbReference type="EMBL" id="MNPL01004836">
    <property type="protein sequence ID" value="OQR76426.1"/>
    <property type="molecule type" value="Genomic_DNA"/>
</dbReference>
<reference evidence="4 5" key="1">
    <citation type="journal article" date="2017" name="Gigascience">
        <title>Draft genome of the honey bee ectoparasitic mite, Tropilaelaps mercedesae, is shaped by the parasitic life history.</title>
        <authorList>
            <person name="Dong X."/>
            <person name="Armstrong S.D."/>
            <person name="Xia D."/>
            <person name="Makepeace B.L."/>
            <person name="Darby A.C."/>
            <person name="Kadowaki T."/>
        </authorList>
    </citation>
    <scope>NUCLEOTIDE SEQUENCE [LARGE SCALE GENOMIC DNA]</scope>
    <source>
        <strain evidence="4">Wuxi-XJTLU</strain>
    </source>
</reference>
<dbReference type="PANTHER" id="PTHR43615:SF1">
    <property type="entry name" value="PPDK_N DOMAIN-CONTAINING PROTEIN"/>
    <property type="match status" value="1"/>
</dbReference>
<dbReference type="InParanoid" id="A0A1V9XSE7"/>
<dbReference type="SUPFAM" id="SSF56059">
    <property type="entry name" value="Glutathione synthetase ATP-binding domain-like"/>
    <property type="match status" value="1"/>
</dbReference>
<evidence type="ECO:0000256" key="1">
    <source>
        <dbReference type="ARBA" id="ARBA00007837"/>
    </source>
</evidence>
<dbReference type="GO" id="GO:0005524">
    <property type="term" value="F:ATP binding"/>
    <property type="evidence" value="ECO:0007669"/>
    <property type="project" value="InterPro"/>
</dbReference>
<dbReference type="Gene3D" id="3.30.1490.20">
    <property type="entry name" value="ATP-grasp fold, A domain"/>
    <property type="match status" value="1"/>
</dbReference>
<keyword evidence="4" id="KW-0670">Pyruvate</keyword>
<name>A0A1V9XSE7_9ACAR</name>
<feature type="domain" description="PEP-utilising enzyme mobile" evidence="2">
    <location>
        <begin position="1195"/>
        <end position="1266"/>
    </location>
</feature>
<accession>A0A1V9XSE7</accession>
<dbReference type="OrthoDB" id="6503891at2759"/>
<dbReference type="InterPro" id="IPR036637">
    <property type="entry name" value="Phosphohistidine_dom_sf"/>
</dbReference>
<dbReference type="Pfam" id="PF01326">
    <property type="entry name" value="PPDK_N"/>
    <property type="match status" value="1"/>
</dbReference>
<dbReference type="Pfam" id="PF00391">
    <property type="entry name" value="PEP-utilizers"/>
    <property type="match status" value="1"/>
</dbReference>
<dbReference type="SUPFAM" id="SSF52009">
    <property type="entry name" value="Phosphohistidine domain"/>
    <property type="match status" value="1"/>
</dbReference>
<proteinExistence type="inferred from homology"/>
<dbReference type="InterPro" id="IPR051549">
    <property type="entry name" value="PEP_Utilizing_Enz"/>
</dbReference>
<keyword evidence="5" id="KW-1185">Reference proteome</keyword>
<dbReference type="InterPro" id="IPR008279">
    <property type="entry name" value="PEP-util_enz_mobile_dom"/>
</dbReference>
<evidence type="ECO:0000259" key="3">
    <source>
        <dbReference type="Pfam" id="PF01326"/>
    </source>
</evidence>
<dbReference type="InterPro" id="IPR002192">
    <property type="entry name" value="PPDK_AMP/ATP-bd"/>
</dbReference>
<gene>
    <name evidence="4" type="ORF">BIW11_00593</name>
</gene>
<dbReference type="Gene3D" id="3.50.30.10">
    <property type="entry name" value="Phosphohistidine domain"/>
    <property type="match status" value="1"/>
</dbReference>
<comment type="caution">
    <text evidence="4">The sequence shown here is derived from an EMBL/GenBank/DDBJ whole genome shotgun (WGS) entry which is preliminary data.</text>
</comment>
<dbReference type="Gene3D" id="3.30.470.20">
    <property type="entry name" value="ATP-grasp fold, B domain"/>
    <property type="match status" value="1"/>
</dbReference>
<protein>
    <submittedName>
        <fullName evidence="4">Putative phosphoenolpyruvate synthase-like</fullName>
    </submittedName>
</protein>
<dbReference type="InterPro" id="IPR013815">
    <property type="entry name" value="ATP_grasp_subdomain_1"/>
</dbReference>
<dbReference type="Proteomes" id="UP000192247">
    <property type="component" value="Unassembled WGS sequence"/>
</dbReference>